<dbReference type="Pfam" id="PF00665">
    <property type="entry name" value="rve"/>
    <property type="match status" value="1"/>
</dbReference>
<keyword evidence="8" id="KW-0548">Nucleotidyltransferase</keyword>
<evidence type="ECO:0000256" key="1">
    <source>
        <dbReference type="ARBA" id="ARBA00022722"/>
    </source>
</evidence>
<reference evidence="12" key="2">
    <citation type="submission" date="2022-01" db="EMBL/GenBank/DDBJ databases">
        <authorList>
            <person name="Yamashiro T."/>
            <person name="Shiraishi A."/>
            <person name="Satake H."/>
            <person name="Nakayama K."/>
        </authorList>
    </citation>
    <scope>NUCLEOTIDE SEQUENCE</scope>
</reference>
<dbReference type="InterPro" id="IPR039537">
    <property type="entry name" value="Retrotran_Ty1/copia-like"/>
</dbReference>
<dbReference type="Gene3D" id="3.30.420.10">
    <property type="entry name" value="Ribonuclease H-like superfamily/Ribonuclease H"/>
    <property type="match status" value="1"/>
</dbReference>
<evidence type="ECO:0000256" key="8">
    <source>
        <dbReference type="ARBA" id="ARBA00022932"/>
    </source>
</evidence>
<dbReference type="InterPro" id="IPR036397">
    <property type="entry name" value="RNaseH_sf"/>
</dbReference>
<evidence type="ECO:0000256" key="5">
    <source>
        <dbReference type="ARBA" id="ARBA00022842"/>
    </source>
</evidence>
<dbReference type="PROSITE" id="PS50994">
    <property type="entry name" value="INTEGRASE"/>
    <property type="match status" value="1"/>
</dbReference>
<keyword evidence="8" id="KW-0808">Transferase</keyword>
<protein>
    <submittedName>
        <fullName evidence="12">Ribonuclease H-like domain-containing protein</fullName>
    </submittedName>
</protein>
<feature type="region of interest" description="Disordered" evidence="10">
    <location>
        <begin position="382"/>
        <end position="441"/>
    </location>
</feature>
<evidence type="ECO:0000256" key="3">
    <source>
        <dbReference type="ARBA" id="ARBA00022759"/>
    </source>
</evidence>
<dbReference type="SUPFAM" id="SSF53098">
    <property type="entry name" value="Ribonuclease H-like"/>
    <property type="match status" value="1"/>
</dbReference>
<evidence type="ECO:0000256" key="10">
    <source>
        <dbReference type="SAM" id="MobiDB-lite"/>
    </source>
</evidence>
<feature type="compositionally biased region" description="Polar residues" evidence="10">
    <location>
        <begin position="409"/>
        <end position="428"/>
    </location>
</feature>
<dbReference type="EMBL" id="BQNB010013730">
    <property type="protein sequence ID" value="GJT19620.1"/>
    <property type="molecule type" value="Genomic_DNA"/>
</dbReference>
<dbReference type="InterPro" id="IPR025724">
    <property type="entry name" value="GAG-pre-integrase_dom"/>
</dbReference>
<evidence type="ECO:0000259" key="11">
    <source>
        <dbReference type="PROSITE" id="PS50994"/>
    </source>
</evidence>
<dbReference type="PANTHER" id="PTHR42648:SF11">
    <property type="entry name" value="TRANSPOSON TY4-P GAG-POL POLYPROTEIN"/>
    <property type="match status" value="1"/>
</dbReference>
<keyword evidence="2" id="KW-0479">Metal-binding</keyword>
<evidence type="ECO:0000256" key="2">
    <source>
        <dbReference type="ARBA" id="ARBA00022723"/>
    </source>
</evidence>
<keyword evidence="13" id="KW-1185">Reference proteome</keyword>
<gene>
    <name evidence="12" type="ORF">Tco_0878326</name>
</gene>
<feature type="domain" description="Integrase catalytic" evidence="11">
    <location>
        <begin position="891"/>
        <end position="1079"/>
    </location>
</feature>
<sequence length="1079" mass="121077">MVIWETELTFFLGLQVQQRPDGIFISQDKYVQEILKKFDLECVRTATTPYEAPKPKSKNEPDISACSRNQVTPTTSNLEVVKKIFKYLKGQPRLGLWYPRESPFVLEAYSDSDYAGANKDRKSTTGGCQFLGRRLISWQCKKQTNLWRDLSPGLLSMLLCCFNCSGQTNGSRGSSVPSGVTRVPTGSFHFSYWLTTSYWVNMTQQSGIFAKTTGSDELSSEIIGILEGFLHKLGPLAILATIDETPYTVTEDSVRSQLQLADDGGIDDLPIAKIYSGMDNLGYVTEGKLTFYKNKFSPQWRFLVHTILHCLSTKSGTWDQFGSSLVVALICLSDRRNFNWSSYIFKGMLKTLRGKSYATTFRLHASLRSNSSDPNIASFSRVHESDDDPFTSTNVEDEPLGGSFHASPLRSTQAPPAISSHTSRSGQESPAMEGKLKGPRKEGGCEWILTRRWRSADVDWVLLLVLANAAVIVDSNIPPGGASSSHIPTNVPTGVIEDVRLGGGRLAQKRLHDEEQAQSGQDKESGNRRETTRKVEANASLSKTLLGDDVTEDNFPVRMAALIKRKKQALAEKLAKERMERPMTPAKVKSFMIAQLKEELRSPELEEPSSKQQKSTEATIPSVPDVPQPPVVSSPKSSGTRRKESSWWNDSTDEAPILWSALAGWEVISTPLGEINALYGSDQSTKHFTTLREILHMVDRQDLLKLYGMVVTYYENHLVAGAGLMLWGDLQVLIDSQEGDVSYPLSVKLMERMLKHKLEIDKDVVGNDMTTAEQLIRFIKNQIVAAQIVQLILFIVDSGCTKHIMGNLKLLCNFVEKYLETSSPTLIYFLAKASPTQAWLWHRRLSHLNFDTINLLSKKDIMNGLPKLKYVKDQLCSSCELSKAKRNTFKTKIVPSLKGRLNLLHMDLCGPMQIESINGKKYILVIVDDYSRYTWTHFLRTKEETPEVLKDLLKMIQRNIQAQVITVRTDRGTDSENLDKMKEKGDSCILVGYSTQSKGYRVYKKRTRLIVESIHINFDEIKELSKASDYDNFGPVPQLQKTSDHNHSELNIHDYINEPSCSTLVLNVSSPVDTNAPSI</sequence>
<dbReference type="InterPro" id="IPR057670">
    <property type="entry name" value="SH3_retrovirus"/>
</dbReference>
<dbReference type="Pfam" id="PF13976">
    <property type="entry name" value="gag_pre-integrs"/>
    <property type="match status" value="1"/>
</dbReference>
<feature type="region of interest" description="Disordered" evidence="10">
    <location>
        <begin position="510"/>
        <end position="536"/>
    </location>
</feature>
<organism evidence="12 13">
    <name type="scientific">Tanacetum coccineum</name>
    <dbReference type="NCBI Taxonomy" id="301880"/>
    <lineage>
        <taxon>Eukaryota</taxon>
        <taxon>Viridiplantae</taxon>
        <taxon>Streptophyta</taxon>
        <taxon>Embryophyta</taxon>
        <taxon>Tracheophyta</taxon>
        <taxon>Spermatophyta</taxon>
        <taxon>Magnoliopsida</taxon>
        <taxon>eudicotyledons</taxon>
        <taxon>Gunneridae</taxon>
        <taxon>Pentapetalae</taxon>
        <taxon>asterids</taxon>
        <taxon>campanulids</taxon>
        <taxon>Asterales</taxon>
        <taxon>Asteraceae</taxon>
        <taxon>Asteroideae</taxon>
        <taxon>Anthemideae</taxon>
        <taxon>Anthemidinae</taxon>
        <taxon>Tanacetum</taxon>
    </lineage>
</organism>
<keyword evidence="1" id="KW-0540">Nuclease</keyword>
<keyword evidence="7" id="KW-0695">RNA-directed DNA polymerase</keyword>
<dbReference type="InterPro" id="IPR012337">
    <property type="entry name" value="RNaseH-like_sf"/>
</dbReference>
<evidence type="ECO:0000313" key="13">
    <source>
        <dbReference type="Proteomes" id="UP001151760"/>
    </source>
</evidence>
<feature type="compositionally biased region" description="Acidic residues" evidence="10">
    <location>
        <begin position="385"/>
        <end position="399"/>
    </location>
</feature>
<evidence type="ECO:0000313" key="12">
    <source>
        <dbReference type="EMBL" id="GJT19620.1"/>
    </source>
</evidence>
<keyword evidence="5" id="KW-0460">Magnesium</keyword>
<evidence type="ECO:0000256" key="7">
    <source>
        <dbReference type="ARBA" id="ARBA00022918"/>
    </source>
</evidence>
<keyword evidence="9" id="KW-0233">DNA recombination</keyword>
<proteinExistence type="predicted"/>
<dbReference type="Proteomes" id="UP001151760">
    <property type="component" value="Unassembled WGS sequence"/>
</dbReference>
<dbReference type="PANTHER" id="PTHR42648">
    <property type="entry name" value="TRANSPOSASE, PUTATIVE-RELATED"/>
    <property type="match status" value="1"/>
</dbReference>
<comment type="caution">
    <text evidence="12">The sequence shown here is derived from an EMBL/GenBank/DDBJ whole genome shotgun (WGS) entry which is preliminary data.</text>
</comment>
<keyword evidence="4" id="KW-0378">Hydrolase</keyword>
<keyword evidence="3" id="KW-0255">Endonuclease</keyword>
<accession>A0ABQ5BXL6</accession>
<name>A0ABQ5BXL6_9ASTR</name>
<feature type="region of interest" description="Disordered" evidence="10">
    <location>
        <begin position="600"/>
        <end position="648"/>
    </location>
</feature>
<reference evidence="12" key="1">
    <citation type="journal article" date="2022" name="Int. J. Mol. Sci.">
        <title>Draft Genome of Tanacetum Coccineum: Genomic Comparison of Closely Related Tanacetum-Family Plants.</title>
        <authorList>
            <person name="Yamashiro T."/>
            <person name="Shiraishi A."/>
            <person name="Nakayama K."/>
            <person name="Satake H."/>
        </authorList>
    </citation>
    <scope>NUCLEOTIDE SEQUENCE</scope>
</reference>
<evidence type="ECO:0000256" key="4">
    <source>
        <dbReference type="ARBA" id="ARBA00022801"/>
    </source>
</evidence>
<keyword evidence="6" id="KW-0229">DNA integration</keyword>
<keyword evidence="8" id="KW-0239">DNA-directed DNA polymerase</keyword>
<dbReference type="InterPro" id="IPR001584">
    <property type="entry name" value="Integrase_cat-core"/>
</dbReference>
<evidence type="ECO:0000256" key="6">
    <source>
        <dbReference type="ARBA" id="ARBA00022908"/>
    </source>
</evidence>
<evidence type="ECO:0000256" key="9">
    <source>
        <dbReference type="ARBA" id="ARBA00023172"/>
    </source>
</evidence>
<dbReference type="Pfam" id="PF25597">
    <property type="entry name" value="SH3_retrovirus"/>
    <property type="match status" value="1"/>
</dbReference>